<dbReference type="NCBIfam" id="TIGR00787">
    <property type="entry name" value="dctP"/>
    <property type="match status" value="1"/>
</dbReference>
<dbReference type="GO" id="GO:0055085">
    <property type="term" value="P:transmembrane transport"/>
    <property type="evidence" value="ECO:0007669"/>
    <property type="project" value="InterPro"/>
</dbReference>
<dbReference type="PANTHER" id="PTHR33376:SF4">
    <property type="entry name" value="SIALIC ACID-BINDING PERIPLASMIC PROTEIN SIAP"/>
    <property type="match status" value="1"/>
</dbReference>
<evidence type="ECO:0000313" key="5">
    <source>
        <dbReference type="EMBL" id="QTL99791.1"/>
    </source>
</evidence>
<dbReference type="InterPro" id="IPR018389">
    <property type="entry name" value="DctP_fam"/>
</dbReference>
<organism evidence="5 6">
    <name type="scientific">Iocasia fonsfrigidae</name>
    <dbReference type="NCBI Taxonomy" id="2682810"/>
    <lineage>
        <taxon>Bacteria</taxon>
        <taxon>Bacillati</taxon>
        <taxon>Bacillota</taxon>
        <taxon>Clostridia</taxon>
        <taxon>Halanaerobiales</taxon>
        <taxon>Halanaerobiaceae</taxon>
        <taxon>Iocasia</taxon>
    </lineage>
</organism>
<dbReference type="EMBL" id="CP046640">
    <property type="protein sequence ID" value="QTL99791.1"/>
    <property type="molecule type" value="Genomic_DNA"/>
</dbReference>
<comment type="subcellular location">
    <subcellularLocation>
        <location evidence="1">Cell envelope</location>
    </subcellularLocation>
</comment>
<keyword evidence="3" id="KW-0813">Transport</keyword>
<dbReference type="InterPro" id="IPR004682">
    <property type="entry name" value="TRAP_DctP"/>
</dbReference>
<dbReference type="Proteomes" id="UP000665020">
    <property type="component" value="Chromosome"/>
</dbReference>
<dbReference type="Gene3D" id="3.40.190.170">
    <property type="entry name" value="Bacterial extracellular solute-binding protein, family 7"/>
    <property type="match status" value="1"/>
</dbReference>
<dbReference type="KEGG" id="ifn:GM661_18435"/>
<dbReference type="GO" id="GO:0030288">
    <property type="term" value="C:outer membrane-bounded periplasmic space"/>
    <property type="evidence" value="ECO:0007669"/>
    <property type="project" value="InterPro"/>
</dbReference>
<protein>
    <submittedName>
        <fullName evidence="5">DctP family TRAP transporter solute-binding subunit</fullName>
    </submittedName>
</protein>
<evidence type="ECO:0000256" key="1">
    <source>
        <dbReference type="ARBA" id="ARBA00004196"/>
    </source>
</evidence>
<dbReference type="NCBIfam" id="NF037995">
    <property type="entry name" value="TRAP_S1"/>
    <property type="match status" value="1"/>
</dbReference>
<dbReference type="Pfam" id="PF03480">
    <property type="entry name" value="DctP"/>
    <property type="match status" value="1"/>
</dbReference>
<proteinExistence type="inferred from homology"/>
<evidence type="ECO:0000256" key="4">
    <source>
        <dbReference type="ARBA" id="ARBA00022729"/>
    </source>
</evidence>
<evidence type="ECO:0000256" key="3">
    <source>
        <dbReference type="ARBA" id="ARBA00022448"/>
    </source>
</evidence>
<dbReference type="PANTHER" id="PTHR33376">
    <property type="match status" value="1"/>
</dbReference>
<name>A0A8A7KEF2_9FIRM</name>
<evidence type="ECO:0000313" key="6">
    <source>
        <dbReference type="Proteomes" id="UP000665020"/>
    </source>
</evidence>
<gene>
    <name evidence="5" type="ORF">GM661_18435</name>
</gene>
<keyword evidence="6" id="KW-1185">Reference proteome</keyword>
<dbReference type="InterPro" id="IPR038404">
    <property type="entry name" value="TRAP_DctP_sf"/>
</dbReference>
<dbReference type="AlphaFoldDB" id="A0A8A7KEF2"/>
<accession>A0A8A7KEF2</accession>
<keyword evidence="4" id="KW-0732">Signal</keyword>
<dbReference type="RefSeq" id="WP_230868119.1">
    <property type="nucleotide sequence ID" value="NZ_CP046640.1"/>
</dbReference>
<dbReference type="PIRSF" id="PIRSF006470">
    <property type="entry name" value="DctB"/>
    <property type="match status" value="1"/>
</dbReference>
<sequence>MKKFNLSTVLIMSMVFVLVVSAGALAGQVSIKLGFGSQLDPFDASSAGMMYFKQYVETESNGNIKVDLFPANQLGSNDEMLEQVKRGTIEMATSMGSGQLAAKYYPNFYMFDIPYLFKSTKVAWDVVNPNNEFMKGLLEDMAQKSGVRPLGFYVEGRRHFTNNVRSIHTPADMKGLKIRTMSVPAHMEMVKALGASPTPIAYSELYGAMQTGVVDGQENPINNINYLKAYEVQKYVTLDGHITYMVPLVINEKFYQGLTEDQQRIIREGALESFRINNAVSSIQNMIGLKEVKEHGMKVTILTDEQLQQFRDAARPKVLKFIRKQVEDQDIIDELFAEIEKYEY</sequence>
<evidence type="ECO:0000256" key="2">
    <source>
        <dbReference type="ARBA" id="ARBA00009023"/>
    </source>
</evidence>
<reference evidence="5" key="1">
    <citation type="submission" date="2019-12" db="EMBL/GenBank/DDBJ databases">
        <authorList>
            <person name="zhang j."/>
            <person name="sun C.M."/>
        </authorList>
    </citation>
    <scope>NUCLEOTIDE SEQUENCE</scope>
    <source>
        <strain evidence="5">NS-1</strain>
    </source>
</reference>
<comment type="similarity">
    <text evidence="2">Belongs to the bacterial solute-binding protein 7 family.</text>
</comment>